<accession>A0A934S0N6</accession>
<sequence length="450" mass="50929">MSEIVTSKLLDSQPTGTSGQAIYPPNELIDRYLDFARDMCESEDNLLIGALLPVCGAMLGRNVWFDFGRKLYPNIYSILAAPAGFRKSTCVNLAESIAARILNKDRFLSGQASEEALFYEYDPENGGCADKILIEDEGNTILTNWSNSQYGKTVSKRFLSLYDCKSWKQAFKQNLKDGDSVVKSIEESSTNLLIAATLGPAGFGGLEAKDGMQRRFLTYLSENLVRTIYLPKSQESQEFENLLLDLSLLPNLEGKISFSDSAFELWKEIQDRNRAEISECKFQTSKGSQSKASLLANEPTCSLKIGMIFTAFRIILRENYFSKNQDSFEMEAEELLYANAHVRQCIQDSMALEKVSQKAEIREDSERIYYNILGNPKGLKSTERKDGTFIVLTKTQLTSRFANDSRRGGMTIERLYNEIIPDLKRQRKCIELEQVGKKRTFGFLKEDDHP</sequence>
<organism evidence="1 2">
    <name type="scientific">Pelagicoccus mobilis</name>
    <dbReference type="NCBI Taxonomy" id="415221"/>
    <lineage>
        <taxon>Bacteria</taxon>
        <taxon>Pseudomonadati</taxon>
        <taxon>Verrucomicrobiota</taxon>
        <taxon>Opitutia</taxon>
        <taxon>Puniceicoccales</taxon>
        <taxon>Pelagicoccaceae</taxon>
        <taxon>Pelagicoccus</taxon>
    </lineage>
</organism>
<dbReference type="Proteomes" id="UP000617628">
    <property type="component" value="Unassembled WGS sequence"/>
</dbReference>
<comment type="caution">
    <text evidence="1">The sequence shown here is derived from an EMBL/GenBank/DDBJ whole genome shotgun (WGS) entry which is preliminary data.</text>
</comment>
<dbReference type="RefSeq" id="WP_200358903.1">
    <property type="nucleotide sequence ID" value="NZ_JAENIL010000075.1"/>
</dbReference>
<evidence type="ECO:0008006" key="3">
    <source>
        <dbReference type="Google" id="ProtNLM"/>
    </source>
</evidence>
<evidence type="ECO:0000313" key="2">
    <source>
        <dbReference type="Proteomes" id="UP000617628"/>
    </source>
</evidence>
<dbReference type="EMBL" id="JAENIL010000075">
    <property type="protein sequence ID" value="MBK1880202.1"/>
    <property type="molecule type" value="Genomic_DNA"/>
</dbReference>
<proteinExistence type="predicted"/>
<name>A0A934S0N6_9BACT</name>
<protein>
    <recommendedName>
        <fullName evidence="3">DUF3987 domain-containing protein</fullName>
    </recommendedName>
</protein>
<gene>
    <name evidence="1" type="ORF">JIN87_25175</name>
</gene>
<reference evidence="1" key="1">
    <citation type="submission" date="2021-01" db="EMBL/GenBank/DDBJ databases">
        <title>Modified the classification status of verrucomicrobia.</title>
        <authorList>
            <person name="Feng X."/>
        </authorList>
    </citation>
    <scope>NUCLEOTIDE SEQUENCE</scope>
    <source>
        <strain evidence="1">KCTC 13126</strain>
    </source>
</reference>
<dbReference type="AlphaFoldDB" id="A0A934S0N6"/>
<evidence type="ECO:0000313" key="1">
    <source>
        <dbReference type="EMBL" id="MBK1880202.1"/>
    </source>
</evidence>
<keyword evidence="2" id="KW-1185">Reference proteome</keyword>